<comment type="caution">
    <text evidence="1">The sequence shown here is derived from an EMBL/GenBank/DDBJ whole genome shotgun (WGS) entry which is preliminary data.</text>
</comment>
<evidence type="ECO:0000313" key="1">
    <source>
        <dbReference type="EMBL" id="KAH3806858.1"/>
    </source>
</evidence>
<dbReference type="AlphaFoldDB" id="A0A9D4FXM7"/>
<name>A0A9D4FXM7_DREPO</name>
<gene>
    <name evidence="1" type="ORF">DPMN_135186</name>
</gene>
<dbReference type="Proteomes" id="UP000828390">
    <property type="component" value="Unassembled WGS sequence"/>
</dbReference>
<reference evidence="1" key="2">
    <citation type="submission" date="2020-11" db="EMBL/GenBank/DDBJ databases">
        <authorList>
            <person name="McCartney M.A."/>
            <person name="Auch B."/>
            <person name="Kono T."/>
            <person name="Mallez S."/>
            <person name="Becker A."/>
            <person name="Gohl D.M."/>
            <person name="Silverstein K.A.T."/>
            <person name="Koren S."/>
            <person name="Bechman K.B."/>
            <person name="Herman A."/>
            <person name="Abrahante J.E."/>
            <person name="Garbe J."/>
        </authorList>
    </citation>
    <scope>NUCLEOTIDE SEQUENCE</scope>
    <source>
        <strain evidence="1">Duluth1</strain>
        <tissue evidence="1">Whole animal</tissue>
    </source>
</reference>
<reference evidence="1" key="1">
    <citation type="journal article" date="2019" name="bioRxiv">
        <title>The Genome of the Zebra Mussel, Dreissena polymorpha: A Resource for Invasive Species Research.</title>
        <authorList>
            <person name="McCartney M.A."/>
            <person name="Auch B."/>
            <person name="Kono T."/>
            <person name="Mallez S."/>
            <person name="Zhang Y."/>
            <person name="Obille A."/>
            <person name="Becker A."/>
            <person name="Abrahante J.E."/>
            <person name="Garbe J."/>
            <person name="Badalamenti J.P."/>
            <person name="Herman A."/>
            <person name="Mangelson H."/>
            <person name="Liachko I."/>
            <person name="Sullivan S."/>
            <person name="Sone E.D."/>
            <person name="Koren S."/>
            <person name="Silverstein K.A.T."/>
            <person name="Beckman K.B."/>
            <person name="Gohl D.M."/>
        </authorList>
    </citation>
    <scope>NUCLEOTIDE SEQUENCE</scope>
    <source>
        <strain evidence="1">Duluth1</strain>
        <tissue evidence="1">Whole animal</tissue>
    </source>
</reference>
<accession>A0A9D4FXM7</accession>
<keyword evidence="2" id="KW-1185">Reference proteome</keyword>
<proteinExistence type="predicted"/>
<organism evidence="1 2">
    <name type="scientific">Dreissena polymorpha</name>
    <name type="common">Zebra mussel</name>
    <name type="synonym">Mytilus polymorpha</name>
    <dbReference type="NCBI Taxonomy" id="45954"/>
    <lineage>
        <taxon>Eukaryota</taxon>
        <taxon>Metazoa</taxon>
        <taxon>Spiralia</taxon>
        <taxon>Lophotrochozoa</taxon>
        <taxon>Mollusca</taxon>
        <taxon>Bivalvia</taxon>
        <taxon>Autobranchia</taxon>
        <taxon>Heteroconchia</taxon>
        <taxon>Euheterodonta</taxon>
        <taxon>Imparidentia</taxon>
        <taxon>Neoheterodontei</taxon>
        <taxon>Myida</taxon>
        <taxon>Dreissenoidea</taxon>
        <taxon>Dreissenidae</taxon>
        <taxon>Dreissena</taxon>
    </lineage>
</organism>
<protein>
    <submittedName>
        <fullName evidence="1">Uncharacterized protein</fullName>
    </submittedName>
</protein>
<dbReference type="EMBL" id="JAIWYP010000006">
    <property type="protein sequence ID" value="KAH3806858.1"/>
    <property type="molecule type" value="Genomic_DNA"/>
</dbReference>
<sequence length="88" mass="10246">MRYSKEIDDLSVQQFNYKAGDAVCCLHKTNKVERAFDGPFLIKKRVTELNFVLQLDSQGKECLVHHNKLKPYCGNQLPSWILRAQKHL</sequence>
<evidence type="ECO:0000313" key="2">
    <source>
        <dbReference type="Proteomes" id="UP000828390"/>
    </source>
</evidence>